<evidence type="ECO:0000313" key="5">
    <source>
        <dbReference type="EMBL" id="SHN57655.1"/>
    </source>
</evidence>
<dbReference type="InterPro" id="IPR008207">
    <property type="entry name" value="Sig_transdc_His_kin_Hpt_dom"/>
</dbReference>
<dbReference type="AlphaFoldDB" id="A0A1M7SGQ0"/>
<accession>A0A1M7SGQ0</accession>
<dbReference type="SUPFAM" id="SSF47226">
    <property type="entry name" value="Histidine-containing phosphotransfer domain, HPT domain"/>
    <property type="match status" value="1"/>
</dbReference>
<feature type="domain" description="HPt" evidence="4">
    <location>
        <begin position="171"/>
        <end position="264"/>
    </location>
</feature>
<feature type="modified residue" description="Phosphohistidine" evidence="2">
    <location>
        <position position="210"/>
    </location>
</feature>
<evidence type="ECO:0000256" key="1">
    <source>
        <dbReference type="ARBA" id="ARBA00023012"/>
    </source>
</evidence>
<dbReference type="STRING" id="1189325.SAMN04488119_103122"/>
<dbReference type="Gene3D" id="1.20.120.160">
    <property type="entry name" value="HPT domain"/>
    <property type="match status" value="1"/>
</dbReference>
<proteinExistence type="predicted"/>
<protein>
    <submittedName>
        <fullName evidence="5">Response regulator receiver domain-containing protein</fullName>
    </submittedName>
</protein>
<dbReference type="Proteomes" id="UP000184066">
    <property type="component" value="Unassembled WGS sequence"/>
</dbReference>
<keyword evidence="2" id="KW-0597">Phosphoprotein</keyword>
<dbReference type="GO" id="GO:0000160">
    <property type="term" value="P:phosphorelay signal transduction system"/>
    <property type="evidence" value="ECO:0007669"/>
    <property type="project" value="UniProtKB-KW"/>
</dbReference>
<evidence type="ECO:0000256" key="2">
    <source>
        <dbReference type="PROSITE-ProRule" id="PRU00110"/>
    </source>
</evidence>
<keyword evidence="6" id="KW-1185">Reference proteome</keyword>
<dbReference type="SUPFAM" id="SSF52172">
    <property type="entry name" value="CheY-like"/>
    <property type="match status" value="1"/>
</dbReference>
<dbReference type="GO" id="GO:0004672">
    <property type="term" value="F:protein kinase activity"/>
    <property type="evidence" value="ECO:0007669"/>
    <property type="project" value="UniProtKB-ARBA"/>
</dbReference>
<dbReference type="EMBL" id="FRDL01000002">
    <property type="protein sequence ID" value="SHN57655.1"/>
    <property type="molecule type" value="Genomic_DNA"/>
</dbReference>
<dbReference type="OrthoDB" id="7873557at2"/>
<keyword evidence="3" id="KW-0175">Coiled coil</keyword>
<gene>
    <name evidence="5" type="ORF">SAMN05216200_102387</name>
</gene>
<name>A0A1M7SGQ0_9RHOB</name>
<dbReference type="Pfam" id="PF01627">
    <property type="entry name" value="Hpt"/>
    <property type="match status" value="1"/>
</dbReference>
<dbReference type="PROSITE" id="PS50894">
    <property type="entry name" value="HPT"/>
    <property type="match status" value="1"/>
</dbReference>
<dbReference type="InterPro" id="IPR036641">
    <property type="entry name" value="HPT_dom_sf"/>
</dbReference>
<keyword evidence="1" id="KW-0902">Two-component regulatory system</keyword>
<feature type="coiled-coil region" evidence="3">
    <location>
        <begin position="221"/>
        <end position="248"/>
    </location>
</feature>
<evidence type="ECO:0000313" key="6">
    <source>
        <dbReference type="Proteomes" id="UP000184066"/>
    </source>
</evidence>
<dbReference type="InterPro" id="IPR011006">
    <property type="entry name" value="CheY-like_superfamily"/>
</dbReference>
<organism evidence="5 6">
    <name type="scientific">Oceanicella actignis</name>
    <dbReference type="NCBI Taxonomy" id="1189325"/>
    <lineage>
        <taxon>Bacteria</taxon>
        <taxon>Pseudomonadati</taxon>
        <taxon>Pseudomonadota</taxon>
        <taxon>Alphaproteobacteria</taxon>
        <taxon>Rhodobacterales</taxon>
        <taxon>Paracoccaceae</taxon>
        <taxon>Oceanicella</taxon>
    </lineage>
</organism>
<reference evidence="5 6" key="1">
    <citation type="submission" date="2016-12" db="EMBL/GenBank/DDBJ databases">
        <authorList>
            <person name="Song W.-J."/>
            <person name="Kurnit D.M."/>
        </authorList>
    </citation>
    <scope>NUCLEOTIDE SEQUENCE [LARGE SCALE GENOMIC DNA]</scope>
    <source>
        <strain evidence="5 6">CGMCC 1.10808</strain>
    </source>
</reference>
<evidence type="ECO:0000256" key="3">
    <source>
        <dbReference type="SAM" id="Coils"/>
    </source>
</evidence>
<dbReference type="RefSeq" id="WP_072746440.1">
    <property type="nucleotide sequence ID" value="NZ_FOHL01000003.1"/>
</dbReference>
<dbReference type="Gene3D" id="3.40.50.2300">
    <property type="match status" value="1"/>
</dbReference>
<evidence type="ECO:0000259" key="4">
    <source>
        <dbReference type="PROSITE" id="PS50894"/>
    </source>
</evidence>
<sequence>MGHETASAPRGAAFRDAAVLVVAARDAARAIAQTLRDAGMRVDAALTRDEALGLIGFYDFDLALVDPLCDGGAGAELIRDLVAASGGPAVAALAAPEDERARALAREAGASACLAPDAPAEAAAALLGPSDAEPGRGAAPDAEPAVGGVDPARFGAHVDREIYEGLAAAIGEEMMDELLTRVRADIAEQRALVAAAAPAADREALRRATHVLISVAGAVGATPLQRMAEELNRLAKQAEDEALRAAAAALTAEADEVLAFIGPR</sequence>